<comment type="caution">
    <text evidence="1">The sequence shown here is derived from an EMBL/GenBank/DDBJ whole genome shotgun (WGS) entry which is preliminary data.</text>
</comment>
<sequence>MESARKIVPLA</sequence>
<feature type="non-terminal residue" evidence="1">
    <location>
        <position position="11"/>
    </location>
</feature>
<name>A0A1R1XFX5_9FUNG</name>
<dbReference type="Proteomes" id="UP000187283">
    <property type="component" value="Unassembled WGS sequence"/>
</dbReference>
<evidence type="ECO:0000313" key="2">
    <source>
        <dbReference type="Proteomes" id="UP000187283"/>
    </source>
</evidence>
<accession>A0A1R1XFX5</accession>
<protein>
    <submittedName>
        <fullName evidence="1">Uncharacterized protein</fullName>
    </submittedName>
</protein>
<gene>
    <name evidence="1" type="ORF">AYI70_g8435</name>
</gene>
<reference evidence="1 2" key="1">
    <citation type="submission" date="2017-01" db="EMBL/GenBank/DDBJ databases">
        <authorList>
            <person name="Mah S.A."/>
            <person name="Swanson W.J."/>
            <person name="Moy G.W."/>
            <person name="Vacquier V.D."/>
        </authorList>
    </citation>
    <scope>NUCLEOTIDE SEQUENCE [LARGE SCALE GENOMIC DNA]</scope>
    <source>
        <strain evidence="1 2">GSMNP</strain>
    </source>
</reference>
<dbReference type="EMBL" id="LSSN01003448">
    <property type="protein sequence ID" value="OMJ13534.1"/>
    <property type="molecule type" value="Genomic_DNA"/>
</dbReference>
<keyword evidence="2" id="KW-1185">Reference proteome</keyword>
<organism evidence="1 2">
    <name type="scientific">Smittium culicis</name>
    <dbReference type="NCBI Taxonomy" id="133412"/>
    <lineage>
        <taxon>Eukaryota</taxon>
        <taxon>Fungi</taxon>
        <taxon>Fungi incertae sedis</taxon>
        <taxon>Zoopagomycota</taxon>
        <taxon>Kickxellomycotina</taxon>
        <taxon>Harpellomycetes</taxon>
        <taxon>Harpellales</taxon>
        <taxon>Legeriomycetaceae</taxon>
        <taxon>Smittium</taxon>
    </lineage>
</organism>
<proteinExistence type="predicted"/>
<evidence type="ECO:0000313" key="1">
    <source>
        <dbReference type="EMBL" id="OMJ13534.1"/>
    </source>
</evidence>